<sequence>MASSTFPYLSDDPQGYLLFLKDYIRPCTDICTNCKVRCLDNFIKTASAPDLGWNRLSPDERPRPAHSLLDAQLANLGISAANRYGVDLSEDEIDQIFQPAVRRLTLNANWFLVVEAFAAMTAYRGMGRPDRADDPFDQYKLGKKVLWMACPQFTTQELVKHKPSVDLMSNWLWNLGQLLSDGADVYLSSSSLRVSGDEYRDPSCSSEPQPANTALCTCPIFSILNEKHPDAHTGYEWINVVLHTAQKRIEPALLEAWSQPLNDEELLSSSAPYRPLCPGYDCQADTSWQEDQVHKRNNVVDVPQLADVVWDWSVSQITLLGHEEHDKHEEHEENGGGTASGDISSVPSPGEPASPDSDPAPAADPTHPPDSLRPGFLLLTGTPSNSTSINSQFRDIHLDTFPPCRFAHSSSHTQPPPPLPPVKSLFDTAHREYFRNRCLLLEIPLDQNQNTAVGVKPFRQPRLCRNEGAHDTNGFDFRPSSKAQGWTIRHGTIDWESGADYEDRNMRWGPQHMMRQVFDWEGGVFGWELEE</sequence>
<feature type="compositionally biased region" description="Low complexity" evidence="1">
    <location>
        <begin position="347"/>
        <end position="365"/>
    </location>
</feature>
<dbReference type="RefSeq" id="XP_062676583.1">
    <property type="nucleotide sequence ID" value="XM_062831460.1"/>
</dbReference>
<keyword evidence="3" id="KW-1185">Reference proteome</keyword>
<dbReference type="Proteomes" id="UP001278500">
    <property type="component" value="Unassembled WGS sequence"/>
</dbReference>
<feature type="compositionally biased region" description="Basic and acidic residues" evidence="1">
    <location>
        <begin position="323"/>
        <end position="334"/>
    </location>
</feature>
<name>A0AAE0IZY6_9PEZI</name>
<evidence type="ECO:0000313" key="2">
    <source>
        <dbReference type="EMBL" id="KAK3334417.1"/>
    </source>
</evidence>
<evidence type="ECO:0000256" key="1">
    <source>
        <dbReference type="SAM" id="MobiDB-lite"/>
    </source>
</evidence>
<accession>A0AAE0IZY6</accession>
<dbReference type="AlphaFoldDB" id="A0AAE0IZY6"/>
<reference evidence="2" key="2">
    <citation type="submission" date="2023-06" db="EMBL/GenBank/DDBJ databases">
        <authorList>
            <consortium name="Lawrence Berkeley National Laboratory"/>
            <person name="Haridas S."/>
            <person name="Hensen N."/>
            <person name="Bonometti L."/>
            <person name="Westerberg I."/>
            <person name="Brannstrom I.O."/>
            <person name="Guillou S."/>
            <person name="Cros-Aarteil S."/>
            <person name="Calhoun S."/>
            <person name="Kuo A."/>
            <person name="Mondo S."/>
            <person name="Pangilinan J."/>
            <person name="Riley R."/>
            <person name="Labutti K."/>
            <person name="Andreopoulos B."/>
            <person name="Lipzen A."/>
            <person name="Chen C."/>
            <person name="Yanf M."/>
            <person name="Daum C."/>
            <person name="Ng V."/>
            <person name="Clum A."/>
            <person name="Steindorff A."/>
            <person name="Ohm R."/>
            <person name="Martin F."/>
            <person name="Silar P."/>
            <person name="Natvig D."/>
            <person name="Lalanne C."/>
            <person name="Gautier V."/>
            <person name="Ament-Velasquez S.L."/>
            <person name="Kruys A."/>
            <person name="Hutchinson M.I."/>
            <person name="Powell A.J."/>
            <person name="Barry K."/>
            <person name="Miller A.N."/>
            <person name="Grigoriev I.V."/>
            <person name="Debuchy R."/>
            <person name="Gladieux P."/>
            <person name="Thoren M.H."/>
            <person name="Johannesson H."/>
        </authorList>
    </citation>
    <scope>NUCLEOTIDE SEQUENCE</scope>
    <source>
        <strain evidence="2">CBS 560.94</strain>
    </source>
</reference>
<organism evidence="2 3">
    <name type="scientific">Neurospora tetraspora</name>
    <dbReference type="NCBI Taxonomy" id="94610"/>
    <lineage>
        <taxon>Eukaryota</taxon>
        <taxon>Fungi</taxon>
        <taxon>Dikarya</taxon>
        <taxon>Ascomycota</taxon>
        <taxon>Pezizomycotina</taxon>
        <taxon>Sordariomycetes</taxon>
        <taxon>Sordariomycetidae</taxon>
        <taxon>Sordariales</taxon>
        <taxon>Sordariaceae</taxon>
        <taxon>Neurospora</taxon>
    </lineage>
</organism>
<feature type="region of interest" description="Disordered" evidence="1">
    <location>
        <begin position="323"/>
        <end position="390"/>
    </location>
</feature>
<reference evidence="2" key="1">
    <citation type="journal article" date="2023" name="Mol. Phylogenet. Evol.">
        <title>Genome-scale phylogeny and comparative genomics of the fungal order Sordariales.</title>
        <authorList>
            <person name="Hensen N."/>
            <person name="Bonometti L."/>
            <person name="Westerberg I."/>
            <person name="Brannstrom I.O."/>
            <person name="Guillou S."/>
            <person name="Cros-Aarteil S."/>
            <person name="Calhoun S."/>
            <person name="Haridas S."/>
            <person name="Kuo A."/>
            <person name="Mondo S."/>
            <person name="Pangilinan J."/>
            <person name="Riley R."/>
            <person name="LaButti K."/>
            <person name="Andreopoulos B."/>
            <person name="Lipzen A."/>
            <person name="Chen C."/>
            <person name="Yan M."/>
            <person name="Daum C."/>
            <person name="Ng V."/>
            <person name="Clum A."/>
            <person name="Steindorff A."/>
            <person name="Ohm R.A."/>
            <person name="Martin F."/>
            <person name="Silar P."/>
            <person name="Natvig D.O."/>
            <person name="Lalanne C."/>
            <person name="Gautier V."/>
            <person name="Ament-Velasquez S.L."/>
            <person name="Kruys A."/>
            <person name="Hutchinson M.I."/>
            <person name="Powell A.J."/>
            <person name="Barry K."/>
            <person name="Miller A.N."/>
            <person name="Grigoriev I.V."/>
            <person name="Debuchy R."/>
            <person name="Gladieux P."/>
            <person name="Hiltunen Thoren M."/>
            <person name="Johannesson H."/>
        </authorList>
    </citation>
    <scope>NUCLEOTIDE SEQUENCE</scope>
    <source>
        <strain evidence="2">CBS 560.94</strain>
    </source>
</reference>
<proteinExistence type="predicted"/>
<dbReference type="EMBL" id="JAUEPP010000011">
    <property type="protein sequence ID" value="KAK3334417.1"/>
    <property type="molecule type" value="Genomic_DNA"/>
</dbReference>
<protein>
    <submittedName>
        <fullName evidence="2">Uncharacterized protein</fullName>
    </submittedName>
</protein>
<dbReference type="GeneID" id="87868614"/>
<feature type="compositionally biased region" description="Polar residues" evidence="1">
    <location>
        <begin position="381"/>
        <end position="390"/>
    </location>
</feature>
<evidence type="ECO:0000313" key="3">
    <source>
        <dbReference type="Proteomes" id="UP001278500"/>
    </source>
</evidence>
<gene>
    <name evidence="2" type="ORF">B0H65DRAFT_82705</name>
</gene>
<comment type="caution">
    <text evidence="2">The sequence shown here is derived from an EMBL/GenBank/DDBJ whole genome shotgun (WGS) entry which is preliminary data.</text>
</comment>